<protein>
    <submittedName>
        <fullName evidence="1">Uncharacterized protein</fullName>
    </submittedName>
</protein>
<comment type="caution">
    <text evidence="1">The sequence shown here is derived from an EMBL/GenBank/DDBJ whole genome shotgun (WGS) entry which is preliminary data.</text>
</comment>
<name>A0AAD3TAP7_NEPGR</name>
<sequence>MHKKTRRKSRSALLLRSCDKRQPLLITRKRANDFGHHRKMNMFKKKPTVKEALRESKREMSQATRGIEREISALQLEEKKLVAEIKRTAKTGNEAATKILARQLVRLRQQIANLQGSRAQLRGITVHTQAMHAQSSIAVGMKGATKAMTAMNKQMAPAQQMKVMQDFQRQSLQMDMTSEMMSDAIDDALDNDEAEEETEELTNQVLDEIGVDVASQLSTAPKGKIAGKKSEDVSDLGIDELEKKLAALRNT</sequence>
<accession>A0AAD3TAP7</accession>
<dbReference type="InterPro" id="IPR005024">
    <property type="entry name" value="Snf7_fam"/>
</dbReference>
<evidence type="ECO:0000313" key="1">
    <source>
        <dbReference type="EMBL" id="GMH25942.1"/>
    </source>
</evidence>
<dbReference type="EMBL" id="BSYO01000030">
    <property type="protein sequence ID" value="GMH25942.1"/>
    <property type="molecule type" value="Genomic_DNA"/>
</dbReference>
<keyword evidence="2" id="KW-1185">Reference proteome</keyword>
<dbReference type="GO" id="GO:0007034">
    <property type="term" value="P:vacuolar transport"/>
    <property type="evidence" value="ECO:0007669"/>
    <property type="project" value="InterPro"/>
</dbReference>
<proteinExistence type="predicted"/>
<dbReference type="Gene3D" id="6.10.140.1230">
    <property type="match status" value="1"/>
</dbReference>
<evidence type="ECO:0000313" key="2">
    <source>
        <dbReference type="Proteomes" id="UP001279734"/>
    </source>
</evidence>
<gene>
    <name evidence="1" type="ORF">Nepgr_027785</name>
</gene>
<dbReference type="Pfam" id="PF03357">
    <property type="entry name" value="Snf7"/>
    <property type="match status" value="1"/>
</dbReference>
<reference evidence="1" key="1">
    <citation type="submission" date="2023-05" db="EMBL/GenBank/DDBJ databases">
        <title>Nepenthes gracilis genome sequencing.</title>
        <authorList>
            <person name="Fukushima K."/>
        </authorList>
    </citation>
    <scope>NUCLEOTIDE SEQUENCE</scope>
    <source>
        <strain evidence="1">SING2019-196</strain>
    </source>
</reference>
<dbReference type="PANTHER" id="PTHR10476">
    <property type="entry name" value="CHARGED MULTIVESICULAR BODY PROTEIN"/>
    <property type="match status" value="1"/>
</dbReference>
<dbReference type="AlphaFoldDB" id="A0AAD3TAP7"/>
<dbReference type="Proteomes" id="UP001279734">
    <property type="component" value="Unassembled WGS sequence"/>
</dbReference>
<organism evidence="1 2">
    <name type="scientific">Nepenthes gracilis</name>
    <name type="common">Slender pitcher plant</name>
    <dbReference type="NCBI Taxonomy" id="150966"/>
    <lineage>
        <taxon>Eukaryota</taxon>
        <taxon>Viridiplantae</taxon>
        <taxon>Streptophyta</taxon>
        <taxon>Embryophyta</taxon>
        <taxon>Tracheophyta</taxon>
        <taxon>Spermatophyta</taxon>
        <taxon>Magnoliopsida</taxon>
        <taxon>eudicotyledons</taxon>
        <taxon>Gunneridae</taxon>
        <taxon>Pentapetalae</taxon>
        <taxon>Caryophyllales</taxon>
        <taxon>Nepenthaceae</taxon>
        <taxon>Nepenthes</taxon>
    </lineage>
</organism>